<dbReference type="Gene3D" id="3.20.20.105">
    <property type="entry name" value="Queuine tRNA-ribosyltransferase-like"/>
    <property type="match status" value="1"/>
</dbReference>
<feature type="binding site" evidence="5">
    <location>
        <position position="359"/>
    </location>
    <ligand>
        <name>Zn(2+)</name>
        <dbReference type="ChEBI" id="CHEBI:29105"/>
    </ligand>
</feature>
<dbReference type="HAMAP" id="MF_03043">
    <property type="entry name" value="QTRT2"/>
    <property type="match status" value="1"/>
</dbReference>
<feature type="binding site" evidence="5">
    <location>
        <position position="330"/>
    </location>
    <ligand>
        <name>Zn(2+)</name>
        <dbReference type="ChEBI" id="CHEBI:29105"/>
    </ligand>
</feature>
<comment type="similarity">
    <text evidence="5">Belongs to the queuine tRNA-ribosyltransferase family. QTRT2 subfamily.</text>
</comment>
<evidence type="ECO:0000313" key="7">
    <source>
        <dbReference type="EMBL" id="PNR36041.1"/>
    </source>
</evidence>
<dbReference type="AlphaFoldDB" id="A0A2K1J3E6"/>
<feature type="binding site" evidence="5">
    <location>
        <position position="333"/>
    </location>
    <ligand>
        <name>Zn(2+)</name>
        <dbReference type="ChEBI" id="CHEBI:29105"/>
    </ligand>
</feature>
<gene>
    <name evidence="8" type="primary">LOC112294182</name>
    <name evidence="7" type="ORF">PHYPA_021891</name>
</gene>
<reference evidence="8" key="3">
    <citation type="submission" date="2020-12" db="UniProtKB">
        <authorList>
            <consortium name="EnsemblPlants"/>
        </authorList>
    </citation>
    <scope>IDENTIFICATION</scope>
</reference>
<dbReference type="Gramene" id="Pp3c17_10270V3.4">
    <property type="protein sequence ID" value="Pp3c17_10270V3.4"/>
    <property type="gene ID" value="Pp3c17_10270"/>
</dbReference>
<dbReference type="Pfam" id="PF01702">
    <property type="entry name" value="TGT"/>
    <property type="match status" value="1"/>
</dbReference>
<dbReference type="SUPFAM" id="SSF51713">
    <property type="entry name" value="tRNA-guanine transglycosylase"/>
    <property type="match status" value="1"/>
</dbReference>
<evidence type="ECO:0000256" key="3">
    <source>
        <dbReference type="ARBA" id="ARBA00022723"/>
    </source>
</evidence>
<evidence type="ECO:0000256" key="5">
    <source>
        <dbReference type="HAMAP-Rule" id="MF_03043"/>
    </source>
</evidence>
<keyword evidence="4 5" id="KW-0862">Zinc</keyword>
<evidence type="ECO:0000256" key="1">
    <source>
        <dbReference type="ARBA" id="ARBA00022490"/>
    </source>
</evidence>
<reference evidence="7 9" key="2">
    <citation type="journal article" date="2018" name="Plant J.">
        <title>The Physcomitrella patens chromosome-scale assembly reveals moss genome structure and evolution.</title>
        <authorList>
            <person name="Lang D."/>
            <person name="Ullrich K.K."/>
            <person name="Murat F."/>
            <person name="Fuchs J."/>
            <person name="Jenkins J."/>
            <person name="Haas F.B."/>
            <person name="Piednoel M."/>
            <person name="Gundlach H."/>
            <person name="Van Bel M."/>
            <person name="Meyberg R."/>
            <person name="Vives C."/>
            <person name="Morata J."/>
            <person name="Symeonidi A."/>
            <person name="Hiss M."/>
            <person name="Muchero W."/>
            <person name="Kamisugi Y."/>
            <person name="Saleh O."/>
            <person name="Blanc G."/>
            <person name="Decker E.L."/>
            <person name="van Gessel N."/>
            <person name="Grimwood J."/>
            <person name="Hayes R.D."/>
            <person name="Graham S.W."/>
            <person name="Gunter L.E."/>
            <person name="McDaniel S.F."/>
            <person name="Hoernstein S.N.W."/>
            <person name="Larsson A."/>
            <person name="Li F.W."/>
            <person name="Perroud P.F."/>
            <person name="Phillips J."/>
            <person name="Ranjan P."/>
            <person name="Rokshar D.S."/>
            <person name="Rothfels C.J."/>
            <person name="Schneider L."/>
            <person name="Shu S."/>
            <person name="Stevenson D.W."/>
            <person name="Thummler F."/>
            <person name="Tillich M."/>
            <person name="Villarreal Aguilar J.C."/>
            <person name="Widiez T."/>
            <person name="Wong G.K."/>
            <person name="Wymore A."/>
            <person name="Zhang Y."/>
            <person name="Zimmer A.D."/>
            <person name="Quatrano R.S."/>
            <person name="Mayer K.F.X."/>
            <person name="Goodstein D."/>
            <person name="Casacuberta J.M."/>
            <person name="Vandepoele K."/>
            <person name="Reski R."/>
            <person name="Cuming A.C."/>
            <person name="Tuskan G.A."/>
            <person name="Maumus F."/>
            <person name="Salse J."/>
            <person name="Schmutz J."/>
            <person name="Rensing S.A."/>
        </authorList>
    </citation>
    <scope>NUCLEOTIDE SEQUENCE [LARGE SCALE GENOMIC DNA]</scope>
    <source>
        <strain evidence="8 9">cv. Gransden 2004</strain>
    </source>
</reference>
<dbReference type="GO" id="GO:0006400">
    <property type="term" value="P:tRNA modification"/>
    <property type="evidence" value="ECO:0007669"/>
    <property type="project" value="InterPro"/>
</dbReference>
<dbReference type="PANTHER" id="PTHR46064:SF1">
    <property type="entry name" value="QUEUINE TRNA-RIBOSYLTRANSFERASE ACCESSORY SUBUNIT 2"/>
    <property type="match status" value="1"/>
</dbReference>
<dbReference type="OMA" id="MAGSRMK"/>
<reference evidence="7 9" key="1">
    <citation type="journal article" date="2008" name="Science">
        <title>The Physcomitrella genome reveals evolutionary insights into the conquest of land by plants.</title>
        <authorList>
            <person name="Rensing S."/>
            <person name="Lang D."/>
            <person name="Zimmer A."/>
            <person name="Terry A."/>
            <person name="Salamov A."/>
            <person name="Shapiro H."/>
            <person name="Nishiyama T."/>
            <person name="Perroud P.-F."/>
            <person name="Lindquist E."/>
            <person name="Kamisugi Y."/>
            <person name="Tanahashi T."/>
            <person name="Sakakibara K."/>
            <person name="Fujita T."/>
            <person name="Oishi K."/>
            <person name="Shin-I T."/>
            <person name="Kuroki Y."/>
            <person name="Toyoda A."/>
            <person name="Suzuki Y."/>
            <person name="Hashimoto A."/>
            <person name="Yamaguchi K."/>
            <person name="Sugano A."/>
            <person name="Kohara Y."/>
            <person name="Fujiyama A."/>
            <person name="Anterola A."/>
            <person name="Aoki S."/>
            <person name="Ashton N."/>
            <person name="Barbazuk W.B."/>
            <person name="Barker E."/>
            <person name="Bennetzen J."/>
            <person name="Bezanilla M."/>
            <person name="Blankenship R."/>
            <person name="Cho S.H."/>
            <person name="Dutcher S."/>
            <person name="Estelle M."/>
            <person name="Fawcett J.A."/>
            <person name="Gundlach H."/>
            <person name="Hanada K."/>
            <person name="Heyl A."/>
            <person name="Hicks K.A."/>
            <person name="Hugh J."/>
            <person name="Lohr M."/>
            <person name="Mayer K."/>
            <person name="Melkozernov A."/>
            <person name="Murata T."/>
            <person name="Nelson D."/>
            <person name="Pils B."/>
            <person name="Prigge M."/>
            <person name="Reiss B."/>
            <person name="Renner T."/>
            <person name="Rombauts S."/>
            <person name="Rushton P."/>
            <person name="Sanderfoot A."/>
            <person name="Schween G."/>
            <person name="Shiu S.-H."/>
            <person name="Stueber K."/>
            <person name="Theodoulou F.L."/>
            <person name="Tu H."/>
            <person name="Van de Peer Y."/>
            <person name="Verrier P.J."/>
            <person name="Waters E."/>
            <person name="Wood A."/>
            <person name="Yang L."/>
            <person name="Cove D."/>
            <person name="Cuming A."/>
            <person name="Hasebe M."/>
            <person name="Lucas S."/>
            <person name="Mishler D.B."/>
            <person name="Reski R."/>
            <person name="Grigoriev I."/>
            <person name="Quatrano R.S."/>
            <person name="Boore J.L."/>
        </authorList>
    </citation>
    <scope>NUCLEOTIDE SEQUENCE [LARGE SCALE GENOMIC DNA]</scope>
    <source>
        <strain evidence="8 9">cv. Gransden 2004</strain>
    </source>
</reference>
<dbReference type="GO" id="GO:0008479">
    <property type="term" value="F:tRNA-guanosine(34) queuine transglycosylase activity"/>
    <property type="evidence" value="ECO:0007669"/>
    <property type="project" value="UniProtKB-UniRule"/>
</dbReference>
<feature type="domain" description="tRNA-guanine(15) transglycosylase-like" evidence="6">
    <location>
        <begin position="11"/>
        <end position="391"/>
    </location>
</feature>
<evidence type="ECO:0000259" key="6">
    <source>
        <dbReference type="Pfam" id="PF01702"/>
    </source>
</evidence>
<name>A0A2K1J3E6_PHYPA</name>
<dbReference type="EnsemblPlants" id="Pp3c17_10270V3.2">
    <property type="protein sequence ID" value="Pp3c17_10270V3.2"/>
    <property type="gene ID" value="Pp3c17_10270"/>
</dbReference>
<dbReference type="RefSeq" id="XP_024400174.1">
    <property type="nucleotide sequence ID" value="XM_024544406.2"/>
</dbReference>
<dbReference type="Proteomes" id="UP000006727">
    <property type="component" value="Chromosome 17"/>
</dbReference>
<dbReference type="EnsemblPlants" id="Pp3c17_10270V3.3">
    <property type="protein sequence ID" value="Pp3c17_10270V3.3"/>
    <property type="gene ID" value="Pp3c17_10270"/>
</dbReference>
<protein>
    <recommendedName>
        <fullName evidence="5">Queuine tRNA-ribosyltransferase accessory subunit 2</fullName>
    </recommendedName>
    <alternativeName>
        <fullName evidence="5">Queuine tRNA-ribosyltransferase domain-containing protein 1</fullName>
    </alternativeName>
</protein>
<feature type="binding site" evidence="5">
    <location>
        <position position="328"/>
    </location>
    <ligand>
        <name>Zn(2+)</name>
        <dbReference type="ChEBI" id="CHEBI:29105"/>
    </ligand>
</feature>
<dbReference type="EnsemblPlants" id="Pp3c17_10270V3.1">
    <property type="protein sequence ID" value="Pp3c17_10270V3.1"/>
    <property type="gene ID" value="Pp3c17_10270"/>
</dbReference>
<evidence type="ECO:0000313" key="8">
    <source>
        <dbReference type="EnsemblPlants" id="Pp3c17_10270V3.1"/>
    </source>
</evidence>
<evidence type="ECO:0000256" key="4">
    <source>
        <dbReference type="ARBA" id="ARBA00022833"/>
    </source>
</evidence>
<dbReference type="GeneID" id="112294182"/>
<dbReference type="Gramene" id="Pp3c17_10270V3.1">
    <property type="protein sequence ID" value="Pp3c17_10270V3.1"/>
    <property type="gene ID" value="Pp3c17_10270"/>
</dbReference>
<dbReference type="Gramene" id="Pp3c17_10270V3.3">
    <property type="protein sequence ID" value="Pp3c17_10270V3.3"/>
    <property type="gene ID" value="Pp3c17_10270"/>
</dbReference>
<accession>A0A2K1J3E6</accession>
<dbReference type="Gramene" id="Pp3c17_10270V3.2">
    <property type="protein sequence ID" value="Pp3c17_10270V3.2"/>
    <property type="gene ID" value="Pp3c17_10270"/>
</dbReference>
<dbReference type="EMBL" id="ABEU02000017">
    <property type="protein sequence ID" value="PNR36041.1"/>
    <property type="molecule type" value="Genomic_DNA"/>
</dbReference>
<dbReference type="InterPro" id="IPR002616">
    <property type="entry name" value="tRNA_ribo_trans-like"/>
</dbReference>
<keyword evidence="9" id="KW-1185">Reference proteome</keyword>
<dbReference type="FunFam" id="3.20.20.105:FF:000003">
    <property type="entry name" value="Queuine tRNA-ribosyltransferase accessory subunit 2"/>
    <property type="match status" value="1"/>
</dbReference>
<organism evidence="7">
    <name type="scientific">Physcomitrium patens</name>
    <name type="common">Spreading-leaved earth moss</name>
    <name type="synonym">Physcomitrella patens</name>
    <dbReference type="NCBI Taxonomy" id="3218"/>
    <lineage>
        <taxon>Eukaryota</taxon>
        <taxon>Viridiplantae</taxon>
        <taxon>Streptophyta</taxon>
        <taxon>Embryophyta</taxon>
        <taxon>Bryophyta</taxon>
        <taxon>Bryophytina</taxon>
        <taxon>Bryopsida</taxon>
        <taxon>Funariidae</taxon>
        <taxon>Funariales</taxon>
        <taxon>Funariaceae</taxon>
        <taxon>Physcomitrium</taxon>
    </lineage>
</organism>
<comment type="cofactor">
    <cofactor evidence="5">
        <name>Zn(2+)</name>
        <dbReference type="ChEBI" id="CHEBI:29105"/>
    </cofactor>
    <text evidence="5">Binds 1 zinc ion per subunit.</text>
</comment>
<proteinExistence type="inferred from homology"/>
<keyword evidence="2 5" id="KW-0819">tRNA processing</keyword>
<dbReference type="PANTHER" id="PTHR46064">
    <property type="entry name" value="QUEUINE TRNA-RIBOSYLTRANSFERASE ACCESSORY SUBUNIT 2"/>
    <property type="match status" value="1"/>
</dbReference>
<dbReference type="GO" id="GO:0046872">
    <property type="term" value="F:metal ion binding"/>
    <property type="evidence" value="ECO:0007669"/>
    <property type="project" value="UniProtKB-KW"/>
</dbReference>
<dbReference type="InterPro" id="IPR036511">
    <property type="entry name" value="TGT-like_sf"/>
</dbReference>
<dbReference type="EnsemblPlants" id="Pp3c17_10270V3.4">
    <property type="protein sequence ID" value="Pp3c17_10270V3.4"/>
    <property type="gene ID" value="Pp3c17_10270"/>
</dbReference>
<comment type="subunit">
    <text evidence="5">Heterodimer of a catalytic subunit and an accessory subunit.</text>
</comment>
<comment type="subcellular location">
    <subcellularLocation>
        <location evidence="5">Cytoplasm</location>
    </subcellularLocation>
</comment>
<dbReference type="GO" id="GO:0005737">
    <property type="term" value="C:cytoplasm"/>
    <property type="evidence" value="ECO:0007669"/>
    <property type="project" value="UniProtKB-SubCell"/>
</dbReference>
<keyword evidence="3 5" id="KW-0479">Metal-binding</keyword>
<dbReference type="PaxDb" id="3218-PP1S105_190V6.1"/>
<dbReference type="InterPro" id="IPR050852">
    <property type="entry name" value="Queuine_tRNA-ribosyltrfase"/>
</dbReference>
<evidence type="ECO:0000313" key="9">
    <source>
        <dbReference type="Proteomes" id="UP000006727"/>
    </source>
</evidence>
<dbReference type="STRING" id="3218.A0A2K1J3E6"/>
<keyword evidence="1 5" id="KW-0963">Cytoplasm</keyword>
<comment type="function">
    <text evidence="5">Non-catalytic subunit of the queuine tRNA-ribosyltransferase (TGT) that catalyzes the base-exchange of a guanine (G) residue with queuine (Q) at position 34 (anticodon wobble position) in tRNAs with GU(N) anticodons (tRNA-Asp, -Asn, -His and -Tyr), resulting in the hypermodified nucleoside queuosine (7-(((4,5-cis-dihydroxy-2-cyclopenten-1-yl)amino)methyl)-7-deazaguanosine).</text>
</comment>
<sequence length="409" mass="44963">MEFVVRTWSAGARLGSMQLAAGVQMETPTLLLLTRKGLPAFIPPDLLQNLHPDARACQVSPLHFLDSPSASIVETAGGLHKFVSMTGFGMVALARDSLMDESNGEASSKLGAAFETTSGRRVVGPAKYMEIVNACKPDLWVSLPDEVPTWAAEKRNRLSVDRTLQWLDHCLSLQPAERGNRCLGVVVGSASLDERIRSAEQTATRNVVGFSLGGFGLGEDASQRALQMDAVIAKLPKEKLRHTSGLGLPEEVLQAVEAGVDVFDSIYPFMLTKGGYAMTFPLNMENSPGNLDTQPSASELAYIGSDSAKMNLRSVAYRLDKSPLVVGCKCYTCQRHTRAYIHHLINTHEMLSQTLLEIHNTYHYLEFFKAIRDAIKADKFLAFRNWFTSTRKETRVHSPASKSPTLVLH</sequence>
<dbReference type="NCBIfam" id="TIGR00449">
    <property type="entry name" value="tgt_general"/>
    <property type="match status" value="1"/>
</dbReference>
<dbReference type="InterPro" id="IPR028592">
    <property type="entry name" value="QTRTD1"/>
</dbReference>
<evidence type="ECO:0000256" key="2">
    <source>
        <dbReference type="ARBA" id="ARBA00022694"/>
    </source>
</evidence>